<dbReference type="InterPro" id="IPR007712">
    <property type="entry name" value="RelE/ParE_toxin"/>
</dbReference>
<dbReference type="Gene3D" id="3.30.2310.20">
    <property type="entry name" value="RelE-like"/>
    <property type="match status" value="1"/>
</dbReference>
<organism evidence="4 6">
    <name type="scientific">Eggerthella sinensis</name>
    <dbReference type="NCBI Taxonomy" id="242230"/>
    <lineage>
        <taxon>Bacteria</taxon>
        <taxon>Bacillati</taxon>
        <taxon>Actinomycetota</taxon>
        <taxon>Coriobacteriia</taxon>
        <taxon>Eggerthellales</taxon>
        <taxon>Eggerthellaceae</taxon>
        <taxon>Eggerthella</taxon>
    </lineage>
</organism>
<comment type="caution">
    <text evidence="4">The sequence shown here is derived from an EMBL/GenBank/DDBJ whole genome shotgun (WGS) entry which is preliminary data.</text>
</comment>
<keyword evidence="5" id="KW-1185">Reference proteome</keyword>
<dbReference type="AlphaFoldDB" id="A0A3N0IZI1"/>
<dbReference type="EMBL" id="PPTT01000006">
    <property type="protein sequence ID" value="RDB70125.1"/>
    <property type="molecule type" value="Genomic_DNA"/>
</dbReference>
<accession>A0A3N0IZI1</accession>
<evidence type="ECO:0000313" key="5">
    <source>
        <dbReference type="Proteomes" id="UP000253817"/>
    </source>
</evidence>
<proteinExistence type="predicted"/>
<dbReference type="EMBL" id="QICC01000015">
    <property type="protein sequence ID" value="RNM42305.1"/>
    <property type="molecule type" value="Genomic_DNA"/>
</dbReference>
<dbReference type="InterPro" id="IPR035093">
    <property type="entry name" value="RelE/ParE_toxin_dom_sf"/>
</dbReference>
<dbReference type="Pfam" id="PF05016">
    <property type="entry name" value="ParE_toxin"/>
    <property type="match status" value="1"/>
</dbReference>
<protein>
    <recommendedName>
        <fullName evidence="7">Type II toxin-antitoxin system RelE/ParE family toxin</fullName>
    </recommendedName>
</protein>
<keyword evidence="1" id="KW-1277">Toxin-antitoxin system</keyword>
<feature type="region of interest" description="Disordered" evidence="2">
    <location>
        <begin position="1"/>
        <end position="24"/>
    </location>
</feature>
<evidence type="ECO:0000313" key="4">
    <source>
        <dbReference type="EMBL" id="RNM42305.1"/>
    </source>
</evidence>
<dbReference type="Proteomes" id="UP000270112">
    <property type="component" value="Unassembled WGS sequence"/>
</dbReference>
<dbReference type="Proteomes" id="UP000253817">
    <property type="component" value="Unassembled WGS sequence"/>
</dbReference>
<gene>
    <name evidence="3" type="ORF">C1876_04840</name>
    <name evidence="4" type="ORF">DMP09_05535</name>
</gene>
<evidence type="ECO:0000313" key="6">
    <source>
        <dbReference type="Proteomes" id="UP000270112"/>
    </source>
</evidence>
<reference evidence="6" key="2">
    <citation type="submission" date="2018-05" db="EMBL/GenBank/DDBJ databases">
        <title>Genome Sequencing of selected type strains of the family Eggerthellaceae.</title>
        <authorList>
            <person name="Danylec N."/>
            <person name="Stoll D.A."/>
            <person name="Doetsch A."/>
            <person name="Huch M."/>
        </authorList>
    </citation>
    <scope>NUCLEOTIDE SEQUENCE [LARGE SCALE GENOMIC DNA]</scope>
    <source>
        <strain evidence="6">DSM 16107</strain>
    </source>
</reference>
<reference evidence="3 5" key="1">
    <citation type="journal article" date="2018" name="Elife">
        <title>Discovery and characterization of a prevalent human gut bacterial enzyme sufficient for the inactivation of a family of plant toxins.</title>
        <authorList>
            <person name="Koppel N."/>
            <person name="Bisanz J.E."/>
            <person name="Pandelia M.E."/>
            <person name="Turnbaugh P.J."/>
            <person name="Balskus E.P."/>
        </authorList>
    </citation>
    <scope>NUCLEOTIDE SEQUENCE [LARGE SCALE GENOMIC DNA]</scope>
    <source>
        <strain evidence="3 5">DSM 16107</strain>
    </source>
</reference>
<sequence length="165" mass="18979">MPSRSISSTRFGIATSGMRSPKPSCTNARALRRIGIWSSPSKSCSTSRWRTGARSASRVRTVKPRKVELLDDAVEDLRAIRGYVYRASKSKQVADSYLKKIRRRLRPLEYGAAAYPRYFYQGGKNSGFRFCVTENHVAFFTFDEERVRVKRVLHKRMNFDDTLVD</sequence>
<feature type="compositionally biased region" description="Polar residues" evidence="2">
    <location>
        <begin position="1"/>
        <end position="10"/>
    </location>
</feature>
<evidence type="ECO:0000256" key="2">
    <source>
        <dbReference type="SAM" id="MobiDB-lite"/>
    </source>
</evidence>
<name>A0A3N0IZI1_9ACTN</name>
<evidence type="ECO:0008006" key="7">
    <source>
        <dbReference type="Google" id="ProtNLM"/>
    </source>
</evidence>
<evidence type="ECO:0000313" key="3">
    <source>
        <dbReference type="EMBL" id="RDB70125.1"/>
    </source>
</evidence>
<reference evidence="4" key="3">
    <citation type="journal article" date="2019" name="Microbiol. Resour. Announc.">
        <title>Draft Genome Sequences of Type Strains of Gordonibacter faecihominis, Paraeggerthella hongkongensis, Parvibacter caecicola,Slackia equolifaciens, Slackia faecicanis, and Slackia isoflavoniconvertens.</title>
        <authorList>
            <person name="Danylec N."/>
            <person name="Stoll D.A."/>
            <person name="Dotsch A."/>
            <person name="Huch M."/>
        </authorList>
    </citation>
    <scope>NUCLEOTIDE SEQUENCE</scope>
    <source>
        <strain evidence="4">DSM 16107</strain>
    </source>
</reference>
<evidence type="ECO:0000256" key="1">
    <source>
        <dbReference type="ARBA" id="ARBA00022649"/>
    </source>
</evidence>